<dbReference type="Proteomes" id="UP000886520">
    <property type="component" value="Chromosome 4"/>
</dbReference>
<keyword evidence="3" id="KW-1185">Reference proteome</keyword>
<reference evidence="2" key="1">
    <citation type="submission" date="2021-01" db="EMBL/GenBank/DDBJ databases">
        <title>Adiantum capillus-veneris genome.</title>
        <authorList>
            <person name="Fang Y."/>
            <person name="Liao Q."/>
        </authorList>
    </citation>
    <scope>NUCLEOTIDE SEQUENCE</scope>
    <source>
        <strain evidence="2">H3</strain>
        <tissue evidence="2">Leaf</tissue>
    </source>
</reference>
<keyword evidence="1" id="KW-0732">Signal</keyword>
<dbReference type="OrthoDB" id="1908857at2759"/>
<comment type="caution">
    <text evidence="2">The sequence shown here is derived from an EMBL/GenBank/DDBJ whole genome shotgun (WGS) entry which is preliminary data.</text>
</comment>
<organism evidence="2 3">
    <name type="scientific">Adiantum capillus-veneris</name>
    <name type="common">Maidenhair fern</name>
    <dbReference type="NCBI Taxonomy" id="13818"/>
    <lineage>
        <taxon>Eukaryota</taxon>
        <taxon>Viridiplantae</taxon>
        <taxon>Streptophyta</taxon>
        <taxon>Embryophyta</taxon>
        <taxon>Tracheophyta</taxon>
        <taxon>Polypodiopsida</taxon>
        <taxon>Polypodiidae</taxon>
        <taxon>Polypodiales</taxon>
        <taxon>Pteridineae</taxon>
        <taxon>Pteridaceae</taxon>
        <taxon>Vittarioideae</taxon>
        <taxon>Adiantum</taxon>
    </lineage>
</organism>
<evidence type="ECO:0000313" key="3">
    <source>
        <dbReference type="Proteomes" id="UP000886520"/>
    </source>
</evidence>
<dbReference type="EMBL" id="JABFUD020000004">
    <property type="protein sequence ID" value="KAI5081447.1"/>
    <property type="molecule type" value="Genomic_DNA"/>
</dbReference>
<protein>
    <submittedName>
        <fullName evidence="2">Uncharacterized protein</fullName>
    </submittedName>
</protein>
<dbReference type="PANTHER" id="PTHR36020:SF1">
    <property type="entry name" value="TRANSMEMBRANE PROTEIN"/>
    <property type="match status" value="1"/>
</dbReference>
<evidence type="ECO:0000313" key="2">
    <source>
        <dbReference type="EMBL" id="KAI5081447.1"/>
    </source>
</evidence>
<accession>A0A9D4V9M0</accession>
<feature type="chain" id="PRO_5038514412" evidence="1">
    <location>
        <begin position="18"/>
        <end position="633"/>
    </location>
</feature>
<evidence type="ECO:0000256" key="1">
    <source>
        <dbReference type="SAM" id="SignalP"/>
    </source>
</evidence>
<feature type="signal peptide" evidence="1">
    <location>
        <begin position="1"/>
        <end position="17"/>
    </location>
</feature>
<gene>
    <name evidence="2" type="ORF">GOP47_0004630</name>
</gene>
<sequence length="633" mass="68845">MASWIVSLLSFFWPSFSNDDLYISKRLVQSLPIQPSTRYFTLALQDPQRPKSVLYILSTMLLSEQSASDADDLINAVKPNVVVAQVGSDAMEVIHMEHLPVTANLYPKSILHVIRESFHDGNSYAKYMKMAQADVIKAIFGTTFMGHVVAAKHAAKELRSEFYYLECPVVPANGTTAEKTSDDNENPLAVAHHVASSLGSSFFGCSGARSSNWSAYTLIAPEVNSSLSNALAAASPSLSRFSTQEQEESSLPETEYKCPEYAQVVYPFLAELYNTYRHLPGMGLAIQGTQKLLTDVEKGEVVDHSHLSICQCFRLAAEGLRVALNSSAYAPLKLDKVSSPLSFDELPYEDKCYVLLAQALKQQLQKSQCVVAVLDAGMVAGVRKYWTFSVPDDVAAMAMECLISEADEDSINEAEGSKSRILDKPLIVMGAGAAAAFGVASFSQWAPASTAMKILSFKVPTIFKLGLLQAKKGTVSTMAKAAHPLMKSFMFPGKGFLATKSVAGSKISLLKAVANTGNIRTAAHSVIATAEKASYSAIRTAFYNAMQNRHRKNGGGKLWLCFGASVAACAGLLAFGQGIENVIEIVPAAYSISNLCQGVSNLSNASNELMQFEDKQYWETMYSRLYRQFKHSK</sequence>
<proteinExistence type="predicted"/>
<dbReference type="AlphaFoldDB" id="A0A9D4V9M0"/>
<name>A0A9D4V9M0_ADICA</name>
<dbReference type="PANTHER" id="PTHR36020">
    <property type="entry name" value="TRANSMEMBRANE PROTEIN"/>
    <property type="match status" value="1"/>
</dbReference>